<reference evidence="3 4" key="1">
    <citation type="submission" date="2019-11" db="EMBL/GenBank/DDBJ databases">
        <authorList>
            <person name="Jiang L.-Q."/>
        </authorList>
    </citation>
    <scope>NUCLEOTIDE SEQUENCE [LARGE SCALE GENOMIC DNA]</scope>
    <source>
        <strain evidence="3 4">YIM 132087</strain>
    </source>
</reference>
<keyword evidence="4" id="KW-1185">Reference proteome</keyword>
<evidence type="ECO:0000256" key="1">
    <source>
        <dbReference type="SAM" id="MobiDB-lite"/>
    </source>
</evidence>
<proteinExistence type="predicted"/>
<name>A0A7K1FH98_9ACTN</name>
<evidence type="ECO:0000313" key="3">
    <source>
        <dbReference type="EMBL" id="MTD13492.1"/>
    </source>
</evidence>
<feature type="signal peptide" evidence="2">
    <location>
        <begin position="1"/>
        <end position="19"/>
    </location>
</feature>
<gene>
    <name evidence="3" type="ORF">GIS00_05985</name>
</gene>
<dbReference type="EMBL" id="WLYK01000001">
    <property type="protein sequence ID" value="MTD13492.1"/>
    <property type="molecule type" value="Genomic_DNA"/>
</dbReference>
<evidence type="ECO:0000256" key="2">
    <source>
        <dbReference type="SAM" id="SignalP"/>
    </source>
</evidence>
<keyword evidence="2" id="KW-0732">Signal</keyword>
<feature type="region of interest" description="Disordered" evidence="1">
    <location>
        <begin position="28"/>
        <end position="72"/>
    </location>
</feature>
<evidence type="ECO:0000313" key="4">
    <source>
        <dbReference type="Proteomes" id="UP000460221"/>
    </source>
</evidence>
<feature type="compositionally biased region" description="Low complexity" evidence="1">
    <location>
        <begin position="54"/>
        <end position="68"/>
    </location>
</feature>
<accession>A0A7K1FH98</accession>
<organism evidence="3 4">
    <name type="scientific">Nakamurella alba</name>
    <dbReference type="NCBI Taxonomy" id="2665158"/>
    <lineage>
        <taxon>Bacteria</taxon>
        <taxon>Bacillati</taxon>
        <taxon>Actinomycetota</taxon>
        <taxon>Actinomycetes</taxon>
        <taxon>Nakamurellales</taxon>
        <taxon>Nakamurellaceae</taxon>
        <taxon>Nakamurella</taxon>
    </lineage>
</organism>
<comment type="caution">
    <text evidence="3">The sequence shown here is derived from an EMBL/GenBank/DDBJ whole genome shotgun (WGS) entry which is preliminary data.</text>
</comment>
<feature type="chain" id="PRO_5038400507" evidence="2">
    <location>
        <begin position="20"/>
        <end position="176"/>
    </location>
</feature>
<dbReference type="PROSITE" id="PS51257">
    <property type="entry name" value="PROKAR_LIPOPROTEIN"/>
    <property type="match status" value="1"/>
</dbReference>
<sequence>MRFRAGVLVPLLTAALVLAGCTGGSDAGDPPPGIGIGAGPIGQGPATIEDSTEPTEGPTGPTEEPTQDTGGGIIGDQGTCMTVASAYGSVSGLLMQALYAGDLTGDFDAAPVLVAVDQAIEVLPAELAPTFQALGEAVRSVDGQPVVDAQKVVDDPVMSTAMRQVEDWVATHCNGG</sequence>
<dbReference type="AlphaFoldDB" id="A0A7K1FH98"/>
<dbReference type="Proteomes" id="UP000460221">
    <property type="component" value="Unassembled WGS sequence"/>
</dbReference>
<protein>
    <submittedName>
        <fullName evidence="3">Uncharacterized protein</fullName>
    </submittedName>
</protein>
<dbReference type="RefSeq" id="WP_154767344.1">
    <property type="nucleotide sequence ID" value="NZ_WLYK01000001.1"/>
</dbReference>